<name>A0A1J9R5X7_9EURO</name>
<keyword evidence="2" id="KW-1185">Reference proteome</keyword>
<organism evidence="1 2">
    <name type="scientific">Blastomyces percursus</name>
    <dbReference type="NCBI Taxonomy" id="1658174"/>
    <lineage>
        <taxon>Eukaryota</taxon>
        <taxon>Fungi</taxon>
        <taxon>Dikarya</taxon>
        <taxon>Ascomycota</taxon>
        <taxon>Pezizomycotina</taxon>
        <taxon>Eurotiomycetes</taxon>
        <taxon>Eurotiomycetidae</taxon>
        <taxon>Onygenales</taxon>
        <taxon>Ajellomycetaceae</taxon>
        <taxon>Blastomyces</taxon>
    </lineage>
</organism>
<evidence type="ECO:0000313" key="2">
    <source>
        <dbReference type="Proteomes" id="UP000242791"/>
    </source>
</evidence>
<dbReference type="EMBL" id="LGTZ01000893">
    <property type="protein sequence ID" value="OJD23037.1"/>
    <property type="molecule type" value="Genomic_DNA"/>
</dbReference>
<dbReference type="VEuPathDB" id="FungiDB:ACJ73_05616"/>
<dbReference type="Proteomes" id="UP000242791">
    <property type="component" value="Unassembled WGS sequence"/>
</dbReference>
<feature type="non-terminal residue" evidence="1">
    <location>
        <position position="1"/>
    </location>
</feature>
<dbReference type="AlphaFoldDB" id="A0A1J9R5X7"/>
<dbReference type="STRING" id="1658174.A0A1J9R5X7"/>
<accession>A0A1J9R5X7</accession>
<proteinExistence type="predicted"/>
<evidence type="ECO:0000313" key="1">
    <source>
        <dbReference type="EMBL" id="OJD23037.1"/>
    </source>
</evidence>
<gene>
    <name evidence="1" type="ORF">ACJ73_05616</name>
</gene>
<dbReference type="OrthoDB" id="5275938at2759"/>
<sequence>EFVVGYFTRLLEKYQLLCAPQPPQGCQCPEFSLDFGKVFKKRLHALWVTVSRVMEERPQFKDCELLKIECFKPYRPPALTPFYYYGHIIFQKSDK</sequence>
<comment type="caution">
    <text evidence="1">The sequence shown here is derived from an EMBL/GenBank/DDBJ whole genome shotgun (WGS) entry which is preliminary data.</text>
</comment>
<protein>
    <submittedName>
        <fullName evidence="1">Uncharacterized protein</fullName>
    </submittedName>
</protein>
<reference evidence="1 2" key="1">
    <citation type="submission" date="2015-08" db="EMBL/GenBank/DDBJ databases">
        <title>Emmonsia species relationships and genome sequence.</title>
        <authorList>
            <person name="Cuomo C.A."/>
            <person name="Schwartz I.S."/>
            <person name="Kenyon C."/>
            <person name="De Hoog G.S."/>
            <person name="Govender N.P."/>
            <person name="Botha A."/>
            <person name="Moreno L."/>
            <person name="De Vries M."/>
            <person name="Munoz J.F."/>
            <person name="Stielow J.B."/>
        </authorList>
    </citation>
    <scope>NUCLEOTIDE SEQUENCE [LARGE SCALE GENOMIC DNA]</scope>
    <source>
        <strain evidence="1 2">EI222</strain>
    </source>
</reference>